<dbReference type="InterPro" id="IPR009057">
    <property type="entry name" value="Homeodomain-like_sf"/>
</dbReference>
<sequence length="187" mass="20850">MAKNKRAVDRQLKTDEIENAATRLFVERGFDATSMAMIAAEADVAPNTLYWYYPSKDDILVGVLNRLVAAGLSEWNTQRDQPFAQQLLWVIEQFTRSRDLVSTVHARTAHSDSVREWHDQFHAMLDTVLVRQLSSRGMSASQAKLMATIGTFVVEGLLSHPHSASQREAVVNWLAGKPGSPARDEGV</sequence>
<dbReference type="InterPro" id="IPR050109">
    <property type="entry name" value="HTH-type_TetR-like_transc_reg"/>
</dbReference>
<dbReference type="EMBL" id="FQWZ01000004">
    <property type="protein sequence ID" value="SHG91652.1"/>
    <property type="molecule type" value="Genomic_DNA"/>
</dbReference>
<evidence type="ECO:0000313" key="5">
    <source>
        <dbReference type="Proteomes" id="UP000199758"/>
    </source>
</evidence>
<feature type="domain" description="HTH tetR-type" evidence="3">
    <location>
        <begin position="11"/>
        <end position="71"/>
    </location>
</feature>
<dbReference type="STRING" id="490188.SAMN04488068_1807"/>
<dbReference type="RefSeq" id="WP_072896727.1">
    <property type="nucleotide sequence ID" value="NZ_FQWZ01000004.1"/>
</dbReference>
<evidence type="ECO:0000256" key="1">
    <source>
        <dbReference type="ARBA" id="ARBA00023125"/>
    </source>
</evidence>
<dbReference type="GO" id="GO:0000976">
    <property type="term" value="F:transcription cis-regulatory region binding"/>
    <property type="evidence" value="ECO:0007669"/>
    <property type="project" value="TreeGrafter"/>
</dbReference>
<feature type="DNA-binding region" description="H-T-H motif" evidence="2">
    <location>
        <begin position="34"/>
        <end position="53"/>
    </location>
</feature>
<organism evidence="4 5">
    <name type="scientific">Hydrocarboniphaga daqingensis</name>
    <dbReference type="NCBI Taxonomy" id="490188"/>
    <lineage>
        <taxon>Bacteria</taxon>
        <taxon>Pseudomonadati</taxon>
        <taxon>Pseudomonadota</taxon>
        <taxon>Gammaproteobacteria</taxon>
        <taxon>Nevskiales</taxon>
        <taxon>Nevskiaceae</taxon>
        <taxon>Hydrocarboniphaga</taxon>
    </lineage>
</organism>
<dbReference type="AlphaFoldDB" id="A0A1M5NQ48"/>
<evidence type="ECO:0000256" key="2">
    <source>
        <dbReference type="PROSITE-ProRule" id="PRU00335"/>
    </source>
</evidence>
<name>A0A1M5NQ48_9GAMM</name>
<reference evidence="4 5" key="1">
    <citation type="submission" date="2016-11" db="EMBL/GenBank/DDBJ databases">
        <authorList>
            <person name="Jaros S."/>
            <person name="Januszkiewicz K."/>
            <person name="Wedrychowicz H."/>
        </authorList>
    </citation>
    <scope>NUCLEOTIDE SEQUENCE [LARGE SCALE GENOMIC DNA]</scope>
    <source>
        <strain evidence="4 5">CGMCC 1.7049</strain>
    </source>
</reference>
<gene>
    <name evidence="4" type="ORF">SAMN04488068_1807</name>
</gene>
<proteinExistence type="predicted"/>
<dbReference type="Gene3D" id="1.10.357.10">
    <property type="entry name" value="Tetracycline Repressor, domain 2"/>
    <property type="match status" value="1"/>
</dbReference>
<dbReference type="OrthoDB" id="5816932at2"/>
<keyword evidence="5" id="KW-1185">Reference proteome</keyword>
<dbReference type="Pfam" id="PF00440">
    <property type="entry name" value="TetR_N"/>
    <property type="match status" value="1"/>
</dbReference>
<dbReference type="GO" id="GO:0003700">
    <property type="term" value="F:DNA-binding transcription factor activity"/>
    <property type="evidence" value="ECO:0007669"/>
    <property type="project" value="TreeGrafter"/>
</dbReference>
<dbReference type="InterPro" id="IPR001647">
    <property type="entry name" value="HTH_TetR"/>
</dbReference>
<dbReference type="PANTHER" id="PTHR30055:SF226">
    <property type="entry name" value="HTH-TYPE TRANSCRIPTIONAL REGULATOR PKSA"/>
    <property type="match status" value="1"/>
</dbReference>
<dbReference type="SUPFAM" id="SSF46689">
    <property type="entry name" value="Homeodomain-like"/>
    <property type="match status" value="1"/>
</dbReference>
<evidence type="ECO:0000313" key="4">
    <source>
        <dbReference type="EMBL" id="SHG91652.1"/>
    </source>
</evidence>
<dbReference type="Proteomes" id="UP000199758">
    <property type="component" value="Unassembled WGS sequence"/>
</dbReference>
<dbReference type="PRINTS" id="PR00455">
    <property type="entry name" value="HTHTETR"/>
</dbReference>
<evidence type="ECO:0000259" key="3">
    <source>
        <dbReference type="PROSITE" id="PS50977"/>
    </source>
</evidence>
<keyword evidence="1 2" id="KW-0238">DNA-binding</keyword>
<protein>
    <submittedName>
        <fullName evidence="4">Transcriptional regulator, TetR family</fullName>
    </submittedName>
</protein>
<dbReference type="PROSITE" id="PS50977">
    <property type="entry name" value="HTH_TETR_2"/>
    <property type="match status" value="1"/>
</dbReference>
<accession>A0A1M5NQ48</accession>
<dbReference type="PANTHER" id="PTHR30055">
    <property type="entry name" value="HTH-TYPE TRANSCRIPTIONAL REGULATOR RUTR"/>
    <property type="match status" value="1"/>
</dbReference>